<dbReference type="InterPro" id="IPR057588">
    <property type="entry name" value="NWD1/2-like_WH"/>
</dbReference>
<feature type="region of interest" description="Disordered" evidence="3">
    <location>
        <begin position="2028"/>
        <end position="2080"/>
    </location>
</feature>
<dbReference type="InterPro" id="IPR015943">
    <property type="entry name" value="WD40/YVTN_repeat-like_dom_sf"/>
</dbReference>
<protein>
    <submittedName>
        <fullName evidence="6">NACHT and WD repeat domain-containing protein 2 isoform X1</fullName>
    </submittedName>
</protein>
<feature type="compositionally biased region" description="Basic and acidic residues" evidence="3">
    <location>
        <begin position="1949"/>
        <end position="1970"/>
    </location>
</feature>
<dbReference type="InterPro" id="IPR052752">
    <property type="entry name" value="NACHT-WD_repeat"/>
</dbReference>
<feature type="region of interest" description="Disordered" evidence="3">
    <location>
        <begin position="1949"/>
        <end position="1972"/>
    </location>
</feature>
<dbReference type="SUPFAM" id="SSF50978">
    <property type="entry name" value="WD40 repeat-like"/>
    <property type="match status" value="2"/>
</dbReference>
<accession>A0ABQ9D8A5</accession>
<dbReference type="InterPro" id="IPR056884">
    <property type="entry name" value="NPHP3-like_N"/>
</dbReference>
<dbReference type="Proteomes" id="UP001145742">
    <property type="component" value="Unassembled WGS sequence"/>
</dbReference>
<sequence length="2227" mass="250120">MWPAGAGGRLPCPRDAALRRAAFSGNLSALPSHLVPSGRSVRVFISANPEDTIAERSALREHVYPKLREFCRENYGLEFQVIDLYWGVEADEWDSPELQKTRMKLLEDCLKNSAGCLREETNSHLATTSFQVVVESDKVSPEPPLLQAKQPQLLQPRLIGLVLKSLHQPCCSSPDPLQPLNIFPELKGPELDTALEVWPHQQRVQGKDHFPGPAGHTSPDTGQDAIDLLGHLGTLLAHVHIPFNPNSQVPFLLAALQPLCAQPVALHGVVVAKVQDPALGLVELHPIGISPSIQTVQVPLQTPLAFQQGLLGEKYGNIRIPGEVESAEFEMILDAAVEAKLETRILEEWYCRDENAVPPAYYLRPKSEMLKNYQNTMESSSTSVNENKWQDISEEIKKIFKTAVKLLYEKGKMKHSQAKRYLSSAIEDELDFALGKQTPAFLKKCVCYIRKIANIERFVKIPEMGKYMDVVHTAGKFLRDPEAHEKLIKLRDEFIPTIVASSNLRVYTSVTHCDMKLGYSQEVENHYIEGLGKQFYEDMIDIIQATVQQNFDTETDMLYDEVLQHSSLCKTYSTFYEYRCEALNIVHKYVLPRKIGHINPLIIYGGPCTGKTLLLAEAAKKAYSWLQEEMGPDSDPVVVIRFLGSTETSIDLKNILQSICEQLAVNYRCLVQSYPKKIHDLRDLFINLLNESSFHRPLVIIFDALEQLTDSDDGRKLWWLPIHLPRTVRIILSTLPNKHGILQKLRCLIHEESNYIELTARDRKMCSQVLKHQLLRVKRKVTSGQQIYVNEAFSKCTLPMFVNLTFREVRNWRSHKDVDESSLCVTVHESIEQLFWSLENKCGSRLLSRALGYITMSKSGLSEMELEDILALDNSVMYELNESVRESNPFRIPYIYIARLKEGLQGYLIERQVKNVTLLLWANRHLQLIAQKLYLHNEEVLREMHTVMAEYFLGVWSGGRRKPFYSNDQYLSGCPGRGLNEDEKHCMDQTAFDRQAPDQPWVFQCNPLEPDIFFINHRKMTELIHHLTRCGRTDDLLYGVIMNFSWLYTMIKIGQFDKALSDIELAYTHSQEKELKFLASTLRSIKFKVVKYPGSLSAELQQRLLPVVSSLPKLRHLLLECDKDGPKYCSIVPLHSSMDVTYSPERLPLSSSCMHVTEILPTFNPSTIIAALENGSISTWDVESRQLLRQITTAPSVILGMKLSSDEKYLVVATTNNTLLIYDNINSCLLSEVEIKGSKHCGIGGGSSFINGFTLSVNHALAWLEASKDVTVIDLRYGWPLYQFHCWYEVTCVQCSPDGVYAFCGQYLNTATIFHLGSGEKLANVTSEFSTGFVKFLLILDTAQEMVMVDNEGSLSVWNTEEIANPQLTDDFNCRREDSEVVSIELSEDQSAILICKALSIELLDTRVWKVAEKFRAKHNERFISAVLSKNGNCIIASMENTSAIFVWRRDTGQCMASLQEISGTIVRLIKSNHHNMLLSLSTSGVLSIWDIDIITAMSNIDKSGKPIQRLVLPPRGELIYTLDGSDSVHKWNFSTGFIEAVFKHEGIVENCVLTSSGEIMVTSDDKCSQYVWHTASGENIFRINGQKISELMITHNDQFVVSLCEQNASRVWRLATGHRVCNILVALQNAFITTANTFVVGMAKNKVLAVSLWTGSITKKFCCDDGASIVDIKLIPDCPDIIVFITSTETVNIWSLTEEVICRRVQLPTNFLKKLEDFEISPNGKLGIITRGDDNINVLDLYSGKLRVVHAPGVIWRQRLSRDGRYLVYICCRGEEDDDNGAVSSLIVMRLADGKNIGACSLYKTPTFLTLSQRHLNIIIGFDDGSIGTYTVVDRVDAALKIKIATSNSRQIFNNTAQVIRPKCHNYSFKVTADCIWRESTEVFARDSPITVTEPEVAIYFVVKESKVSPMFQSYIFDPEEVQSPGCIHEVDSYKYNEQGSNKFKFRENSENEEHKNELQKNELNRTENKIPLNSTKETLWNHGDNDFQDGLVKCAAKLHVAVNGGNSCAEGHSILNPNTNLVKEASEKGTCSQSEASSASNRDFYTTSNRSGQEPDLETGSQRKAACNVPSSIPDSQSAEDSIFLKGNSMLETQNNAIRLPDIDYPQNGNQTGNYVEKDNFSVHCAHSDQNTGPSAIQDQNLCVNPPSPGKKSSTEPFETDSASLSEGITGGITAVAVTKVTQALTDPNHKDINGEIEEEDAEVAAALAALEAATAGEDLEDDEY</sequence>
<evidence type="ECO:0000259" key="5">
    <source>
        <dbReference type="Pfam" id="PF25469"/>
    </source>
</evidence>
<evidence type="ECO:0000313" key="6">
    <source>
        <dbReference type="EMBL" id="KAJ7416801.1"/>
    </source>
</evidence>
<feature type="domain" description="NWD1/2-like winged helix-turn-helix" evidence="5">
    <location>
        <begin position="827"/>
        <end position="939"/>
    </location>
</feature>
<reference evidence="6" key="1">
    <citation type="submission" date="2019-10" db="EMBL/GenBank/DDBJ databases">
        <authorList>
            <person name="Soares A.E.R."/>
            <person name="Aleixo A."/>
            <person name="Schneider P."/>
            <person name="Miyaki C.Y."/>
            <person name="Schneider M.P."/>
            <person name="Mello C."/>
            <person name="Vasconcelos A.T.R."/>
        </authorList>
    </citation>
    <scope>NUCLEOTIDE SEQUENCE</scope>
    <source>
        <tissue evidence="6">Muscle</tissue>
    </source>
</reference>
<dbReference type="Pfam" id="PF25469">
    <property type="entry name" value="WHD_NWD1"/>
    <property type="match status" value="1"/>
</dbReference>
<dbReference type="SMART" id="SM00320">
    <property type="entry name" value="WD40"/>
    <property type="match status" value="6"/>
</dbReference>
<name>A0ABQ9D8A5_9PASS</name>
<organism evidence="6 7">
    <name type="scientific">Willisornis vidua</name>
    <name type="common">Xingu scale-backed antbird</name>
    <dbReference type="NCBI Taxonomy" id="1566151"/>
    <lineage>
        <taxon>Eukaryota</taxon>
        <taxon>Metazoa</taxon>
        <taxon>Chordata</taxon>
        <taxon>Craniata</taxon>
        <taxon>Vertebrata</taxon>
        <taxon>Euteleostomi</taxon>
        <taxon>Archelosauria</taxon>
        <taxon>Archosauria</taxon>
        <taxon>Dinosauria</taxon>
        <taxon>Saurischia</taxon>
        <taxon>Theropoda</taxon>
        <taxon>Coelurosauria</taxon>
        <taxon>Aves</taxon>
        <taxon>Neognathae</taxon>
        <taxon>Neoaves</taxon>
        <taxon>Telluraves</taxon>
        <taxon>Australaves</taxon>
        <taxon>Passeriformes</taxon>
        <taxon>Thamnophilidae</taxon>
        <taxon>Willisornis</taxon>
    </lineage>
</organism>
<evidence type="ECO:0000259" key="4">
    <source>
        <dbReference type="Pfam" id="PF24883"/>
    </source>
</evidence>
<dbReference type="Pfam" id="PF24883">
    <property type="entry name" value="NPHP3_N"/>
    <property type="match status" value="1"/>
</dbReference>
<comment type="caution">
    <text evidence="6">The sequence shown here is derived from an EMBL/GenBank/DDBJ whole genome shotgun (WGS) entry which is preliminary data.</text>
</comment>
<dbReference type="InterPro" id="IPR031528">
    <property type="entry name" value="C4orf19"/>
</dbReference>
<dbReference type="Pfam" id="PF15770">
    <property type="entry name" value="DUF4699"/>
    <property type="match status" value="1"/>
</dbReference>
<dbReference type="InterPro" id="IPR001680">
    <property type="entry name" value="WD40_rpt"/>
</dbReference>
<dbReference type="InterPro" id="IPR036322">
    <property type="entry name" value="WD40_repeat_dom_sf"/>
</dbReference>
<proteinExistence type="predicted"/>
<gene>
    <name evidence="6" type="primary">NWD2</name>
    <name evidence="6" type="ORF">WISP_68388</name>
</gene>
<evidence type="ECO:0000256" key="1">
    <source>
        <dbReference type="ARBA" id="ARBA00022574"/>
    </source>
</evidence>
<dbReference type="EMBL" id="WHWB01033805">
    <property type="protein sequence ID" value="KAJ7416801.1"/>
    <property type="molecule type" value="Genomic_DNA"/>
</dbReference>
<feature type="compositionally biased region" description="Polar residues" evidence="3">
    <location>
        <begin position="2031"/>
        <end position="2054"/>
    </location>
</feature>
<dbReference type="PANTHER" id="PTHR19871:SF39">
    <property type="entry name" value="NACHT AND WD REPEAT DOMAIN-CONTAINING PROTEIN 2"/>
    <property type="match status" value="1"/>
</dbReference>
<feature type="domain" description="Nephrocystin 3-like N-terminal" evidence="4">
    <location>
        <begin position="601"/>
        <end position="713"/>
    </location>
</feature>
<keyword evidence="7" id="KW-1185">Reference proteome</keyword>
<dbReference type="PANTHER" id="PTHR19871">
    <property type="entry name" value="BETA TRANSDUCIN-RELATED PROTEIN"/>
    <property type="match status" value="1"/>
</dbReference>
<evidence type="ECO:0000256" key="3">
    <source>
        <dbReference type="SAM" id="MobiDB-lite"/>
    </source>
</evidence>
<dbReference type="SUPFAM" id="SSF52540">
    <property type="entry name" value="P-loop containing nucleoside triphosphate hydrolases"/>
    <property type="match status" value="1"/>
</dbReference>
<keyword evidence="2" id="KW-0677">Repeat</keyword>
<evidence type="ECO:0000256" key="2">
    <source>
        <dbReference type="ARBA" id="ARBA00022737"/>
    </source>
</evidence>
<evidence type="ECO:0000313" key="7">
    <source>
        <dbReference type="Proteomes" id="UP001145742"/>
    </source>
</evidence>
<dbReference type="Gene3D" id="2.130.10.10">
    <property type="entry name" value="YVTN repeat-like/Quinoprotein amine dehydrogenase"/>
    <property type="match status" value="3"/>
</dbReference>
<feature type="compositionally biased region" description="Polar residues" evidence="3">
    <location>
        <begin position="2071"/>
        <end position="2080"/>
    </location>
</feature>
<dbReference type="Gene3D" id="3.40.50.300">
    <property type="entry name" value="P-loop containing nucleotide triphosphate hydrolases"/>
    <property type="match status" value="1"/>
</dbReference>
<keyword evidence="1" id="KW-0853">WD repeat</keyword>
<dbReference type="InterPro" id="IPR027417">
    <property type="entry name" value="P-loop_NTPase"/>
</dbReference>